<dbReference type="Proteomes" id="UP000192374">
    <property type="component" value="Unassembled WGS sequence"/>
</dbReference>
<comment type="caution">
    <text evidence="5">The sequence shown here is derived from an EMBL/GenBank/DDBJ whole genome shotgun (WGS) entry which is preliminary data.</text>
</comment>
<dbReference type="InterPro" id="IPR036291">
    <property type="entry name" value="NAD(P)-bd_dom_sf"/>
</dbReference>
<feature type="domain" description="D-isomer specific 2-hydroxyacid dehydrogenase NAD-binding" evidence="4">
    <location>
        <begin position="115"/>
        <end position="288"/>
    </location>
</feature>
<name>A0ABX3T3I3_9MYCO</name>
<proteinExistence type="inferred from homology"/>
<dbReference type="InterPro" id="IPR006140">
    <property type="entry name" value="D-isomer_DH_NAD-bd"/>
</dbReference>
<feature type="domain" description="D-isomer specific 2-hydroxyacid dehydrogenase catalytic" evidence="3">
    <location>
        <begin position="43"/>
        <end position="320"/>
    </location>
</feature>
<gene>
    <name evidence="5" type="ORF">BST37_13410</name>
</gene>
<evidence type="ECO:0000256" key="2">
    <source>
        <dbReference type="RuleBase" id="RU003719"/>
    </source>
</evidence>
<protein>
    <submittedName>
        <fullName evidence="5">3-phosphoglycerate dehydrogenase</fullName>
    </submittedName>
</protein>
<keyword evidence="2" id="KW-0560">Oxidoreductase</keyword>
<dbReference type="Pfam" id="PF00389">
    <property type="entry name" value="2-Hacid_dh"/>
    <property type="match status" value="1"/>
</dbReference>
<dbReference type="PANTHER" id="PTHR42938">
    <property type="entry name" value="FORMATE DEHYDROGENASE 1"/>
    <property type="match status" value="1"/>
</dbReference>
<evidence type="ECO:0000256" key="1">
    <source>
        <dbReference type="ARBA" id="ARBA00005854"/>
    </source>
</evidence>
<evidence type="ECO:0000313" key="6">
    <source>
        <dbReference type="Proteomes" id="UP000192374"/>
    </source>
</evidence>
<dbReference type="SUPFAM" id="SSF51735">
    <property type="entry name" value="NAD(P)-binding Rossmann-fold domains"/>
    <property type="match status" value="1"/>
</dbReference>
<evidence type="ECO:0000313" key="5">
    <source>
        <dbReference type="EMBL" id="ORB13598.1"/>
    </source>
</evidence>
<keyword evidence="6" id="KW-1185">Reference proteome</keyword>
<evidence type="ECO:0000259" key="4">
    <source>
        <dbReference type="Pfam" id="PF02826"/>
    </source>
</evidence>
<comment type="similarity">
    <text evidence="1 2">Belongs to the D-isomer specific 2-hydroxyacid dehydrogenase family.</text>
</comment>
<evidence type="ECO:0000259" key="3">
    <source>
        <dbReference type="Pfam" id="PF00389"/>
    </source>
</evidence>
<dbReference type="Pfam" id="PF02826">
    <property type="entry name" value="2-Hacid_dh_C"/>
    <property type="match status" value="1"/>
</dbReference>
<dbReference type="Gene3D" id="3.40.50.720">
    <property type="entry name" value="NAD(P)-binding Rossmann-like Domain"/>
    <property type="match status" value="2"/>
</dbReference>
<dbReference type="EMBL" id="MVIC01000023">
    <property type="protein sequence ID" value="ORB13598.1"/>
    <property type="molecule type" value="Genomic_DNA"/>
</dbReference>
<sequence>MAIVTRALVTAPLRGDGFEKLRRLADVVYDPWIDQKPLRIYTAEQLAVRISSVGADVVVVESDSVGGPVFELGLRAIASTRGDPNNVDVAGATAAGIPVLFTPARNADAVAEMTLALLFAATRHVLTADADVRAGQVFRDGTIPYQRFRAWEIAGLTAGLVGLGAVGRAVKWRLSGLGVRVIACDPYNDDAQHGLDELLAEADIVSMHAPVTDDTVGMIGAKQFAAMRDRVVFLNTARAQLHDIDALVDALRNGKVAAAGLDHFAGEWLPVDHPLTGMSNVVLTPHIGGATWNTEARQAQMVADDLEALLSGRNPAHILNPEVLAS</sequence>
<accession>A0ABX3T3I3</accession>
<reference evidence="5 6" key="1">
    <citation type="submission" date="2017-02" db="EMBL/GenBank/DDBJ databases">
        <title>The new phylogeny of genus Mycobacterium.</title>
        <authorList>
            <person name="Tortoli E."/>
            <person name="Trovato A."/>
            <person name="Cirillo D.M."/>
        </authorList>
    </citation>
    <scope>NUCLEOTIDE SEQUENCE [LARGE SCALE GENOMIC DNA]</scope>
    <source>
        <strain evidence="5 6">DSM 45145</strain>
    </source>
</reference>
<dbReference type="InterPro" id="IPR006139">
    <property type="entry name" value="D-isomer_2_OHA_DH_cat_dom"/>
</dbReference>
<dbReference type="RefSeq" id="WP_139797869.1">
    <property type="nucleotide sequence ID" value="NZ_AP022583.1"/>
</dbReference>
<organism evidence="5 6">
    <name type="scientific">Mycobacterium noviomagense</name>
    <dbReference type="NCBI Taxonomy" id="459858"/>
    <lineage>
        <taxon>Bacteria</taxon>
        <taxon>Bacillati</taxon>
        <taxon>Actinomycetota</taxon>
        <taxon>Actinomycetes</taxon>
        <taxon>Mycobacteriales</taxon>
        <taxon>Mycobacteriaceae</taxon>
        <taxon>Mycobacterium</taxon>
    </lineage>
</organism>
<dbReference type="SUPFAM" id="SSF52283">
    <property type="entry name" value="Formate/glycerate dehydrogenase catalytic domain-like"/>
    <property type="match status" value="1"/>
</dbReference>
<dbReference type="PANTHER" id="PTHR42938:SF47">
    <property type="entry name" value="HYDROXYPYRUVATE REDUCTASE"/>
    <property type="match status" value="1"/>
</dbReference>